<dbReference type="AlphaFoldDB" id="A0ABD5IPU5"/>
<keyword evidence="2" id="KW-0378">Hydrolase</keyword>
<dbReference type="Proteomes" id="UP001339962">
    <property type="component" value="Unassembled WGS sequence"/>
</dbReference>
<dbReference type="GO" id="GO:0016787">
    <property type="term" value="F:hydrolase activity"/>
    <property type="evidence" value="ECO:0007669"/>
    <property type="project" value="UniProtKB-KW"/>
</dbReference>
<dbReference type="PRINTS" id="PR00111">
    <property type="entry name" value="ABHYDROLASE"/>
</dbReference>
<evidence type="ECO:0000259" key="1">
    <source>
        <dbReference type="Pfam" id="PF12146"/>
    </source>
</evidence>
<dbReference type="EMBL" id="JARTLI010000002">
    <property type="protein sequence ID" value="MED5050292.1"/>
    <property type="molecule type" value="Genomic_DNA"/>
</dbReference>
<protein>
    <submittedName>
        <fullName evidence="2">Alpha/beta hydrolase</fullName>
    </submittedName>
</protein>
<dbReference type="SUPFAM" id="SSF53474">
    <property type="entry name" value="alpha/beta-Hydrolases"/>
    <property type="match status" value="1"/>
</dbReference>
<evidence type="ECO:0000313" key="3">
    <source>
        <dbReference type="Proteomes" id="UP001339962"/>
    </source>
</evidence>
<name>A0ABD5IPU5_9BACL</name>
<accession>A0ABD5IPU5</accession>
<feature type="domain" description="Serine aminopeptidase S33" evidence="1">
    <location>
        <begin position="43"/>
        <end position="236"/>
    </location>
</feature>
<dbReference type="InterPro" id="IPR029058">
    <property type="entry name" value="AB_hydrolase_fold"/>
</dbReference>
<dbReference type="PANTHER" id="PTHR43433:SF5">
    <property type="entry name" value="AB HYDROLASE-1 DOMAIN-CONTAINING PROTEIN"/>
    <property type="match status" value="1"/>
</dbReference>
<dbReference type="Pfam" id="PF12146">
    <property type="entry name" value="Hydrolase_4"/>
    <property type="match status" value="1"/>
</dbReference>
<reference evidence="2 3" key="1">
    <citation type="submission" date="2023-03" db="EMBL/GenBank/DDBJ databases">
        <title>Bacillus Genome Sequencing.</title>
        <authorList>
            <person name="Dunlap C."/>
        </authorList>
    </citation>
    <scope>NUCLEOTIDE SEQUENCE [LARGE SCALE GENOMIC DNA]</scope>
    <source>
        <strain evidence="2 3">NRS-38</strain>
    </source>
</reference>
<dbReference type="InterPro" id="IPR000073">
    <property type="entry name" value="AB_hydrolase_1"/>
</dbReference>
<comment type="caution">
    <text evidence="2">The sequence shown here is derived from an EMBL/GenBank/DDBJ whole genome shotgun (WGS) entry which is preliminary data.</text>
</comment>
<organism evidence="2 3">
    <name type="scientific">Anoxybacteroides rupiense</name>
    <dbReference type="NCBI Taxonomy" id="311460"/>
    <lineage>
        <taxon>Bacteria</taxon>
        <taxon>Bacillati</taxon>
        <taxon>Bacillota</taxon>
        <taxon>Bacilli</taxon>
        <taxon>Bacillales</taxon>
        <taxon>Anoxybacillaceae</taxon>
        <taxon>Anoxybacteroides</taxon>
    </lineage>
</organism>
<dbReference type="PANTHER" id="PTHR43433">
    <property type="entry name" value="HYDROLASE, ALPHA/BETA FOLD FAMILY PROTEIN"/>
    <property type="match status" value="1"/>
</dbReference>
<evidence type="ECO:0000313" key="2">
    <source>
        <dbReference type="EMBL" id="MED5050292.1"/>
    </source>
</evidence>
<gene>
    <name evidence="2" type="ORF">P9850_00225</name>
</gene>
<sequence length="254" mass="28796">MPYMTIENDIRLYYTDVGEGKALVFIHPPGMGSNVFAQQQALTANFRVVTYDMRGNGKSSASNKPITISLLTEDLHQLLRSLQIERAIICSYSSGGSVAQAFALRYPEQTEAIVLIGGFPEVRTLWLYFEFLLGIFTAKIGAISLLAKVLGTAHGKSQDEKRAIERYARLANQKDLFSMYKTMLHDRNTEHLAKLTVPLLIIYGNRDYYLHAYETIFKTYVPHARAIYIDKARHQIPTRHADELNAILTSYFLP</sequence>
<dbReference type="InterPro" id="IPR022742">
    <property type="entry name" value="Hydrolase_4"/>
</dbReference>
<proteinExistence type="predicted"/>
<dbReference type="Gene3D" id="3.40.50.1820">
    <property type="entry name" value="alpha/beta hydrolase"/>
    <property type="match status" value="1"/>
</dbReference>
<dbReference type="InterPro" id="IPR050471">
    <property type="entry name" value="AB_hydrolase"/>
</dbReference>